<dbReference type="SMART" id="SM00235">
    <property type="entry name" value="ZnMc"/>
    <property type="match status" value="1"/>
</dbReference>
<dbReference type="InterPro" id="IPR006026">
    <property type="entry name" value="Peptidase_Metallo"/>
</dbReference>
<feature type="active site" evidence="1">
    <location>
        <position position="186"/>
    </location>
</feature>
<dbReference type="STRING" id="1317122.ATO12_08730"/>
<dbReference type="GO" id="GO:0008270">
    <property type="term" value="F:zinc ion binding"/>
    <property type="evidence" value="ECO:0007669"/>
    <property type="project" value="UniProtKB-UniRule"/>
</dbReference>
<dbReference type="CDD" id="cd04280">
    <property type="entry name" value="ZnMc_astacin_like"/>
    <property type="match status" value="1"/>
</dbReference>
<feature type="signal peptide" evidence="2">
    <location>
        <begin position="1"/>
        <end position="24"/>
    </location>
</feature>
<keyword evidence="1" id="KW-0479">Metal-binding</keyword>
<organism evidence="4 5">
    <name type="scientific">Aquimarina atlantica</name>
    <dbReference type="NCBI Taxonomy" id="1317122"/>
    <lineage>
        <taxon>Bacteria</taxon>
        <taxon>Pseudomonadati</taxon>
        <taxon>Bacteroidota</taxon>
        <taxon>Flavobacteriia</taxon>
        <taxon>Flavobacteriales</taxon>
        <taxon>Flavobacteriaceae</taxon>
        <taxon>Aquimarina</taxon>
    </lineage>
</organism>
<keyword evidence="1" id="KW-0378">Hydrolase</keyword>
<keyword evidence="1" id="KW-0482">Metalloprotease</keyword>
<dbReference type="OrthoDB" id="8455098at2"/>
<dbReference type="GO" id="GO:0006508">
    <property type="term" value="P:proteolysis"/>
    <property type="evidence" value="ECO:0007669"/>
    <property type="project" value="UniProtKB-KW"/>
</dbReference>
<comment type="caution">
    <text evidence="1">Lacks conserved residue(s) required for the propagation of feature annotation.</text>
</comment>
<dbReference type="AlphaFoldDB" id="A0A023BXY4"/>
<dbReference type="eggNOG" id="COG3170">
    <property type="taxonomic scope" value="Bacteria"/>
</dbReference>
<dbReference type="EMBL" id="AQRA01000002">
    <property type="protein sequence ID" value="EZH74814.1"/>
    <property type="molecule type" value="Genomic_DNA"/>
</dbReference>
<dbReference type="Pfam" id="PF01400">
    <property type="entry name" value="Astacin"/>
    <property type="match status" value="1"/>
</dbReference>
<feature type="chain" id="PRO_5001512450" description="Peptidase M12A domain-containing protein" evidence="2">
    <location>
        <begin position="25"/>
        <end position="283"/>
    </location>
</feature>
<dbReference type="InterPro" id="IPR001506">
    <property type="entry name" value="Peptidase_M12A"/>
</dbReference>
<evidence type="ECO:0000259" key="3">
    <source>
        <dbReference type="PROSITE" id="PS51864"/>
    </source>
</evidence>
<gene>
    <name evidence="4" type="ORF">ATO12_08730</name>
</gene>
<dbReference type="RefSeq" id="WP_034239642.1">
    <property type="nucleotide sequence ID" value="NZ_AQRA01000002.1"/>
</dbReference>
<dbReference type="PRINTS" id="PR00480">
    <property type="entry name" value="ASTACIN"/>
</dbReference>
<sequence length="283" mass="31853">MKTSRLLSLSAITLSVLLFTNCQTEDESVSTEINQESSKSEASAEVYPLTGNEKIVTKMFFGEETEFNQVDNNLILGDMILSPEQVEETNILEKGVIRRNRHWPKSGSYYYIPYTVDSNLPNKGRVTSAINHWESKTKIRFIKRTNQRAYIRFRSGSGCSSSVGRTGGRQNITLASGCSTGNTIHEIGHAIGMYHEQQHPKRDNYVTVNFNNIKSGKASNFNKRSSSSVRTSTFDIGSIMMYGSYFFSKNGKPTIVRKNGSTFNVQRRALSSGDLSVIRRYYN</sequence>
<dbReference type="SUPFAM" id="SSF55486">
    <property type="entry name" value="Metalloproteases ('zincins'), catalytic domain"/>
    <property type="match status" value="1"/>
</dbReference>
<evidence type="ECO:0000313" key="5">
    <source>
        <dbReference type="Proteomes" id="UP000023541"/>
    </source>
</evidence>
<comment type="cofactor">
    <cofactor evidence="1">
        <name>Zn(2+)</name>
        <dbReference type="ChEBI" id="CHEBI:29105"/>
    </cofactor>
    <text evidence="1">Binds 1 zinc ion per subunit.</text>
</comment>
<name>A0A023BXY4_9FLAO</name>
<dbReference type="Gene3D" id="3.40.390.10">
    <property type="entry name" value="Collagenase (Catalytic Domain)"/>
    <property type="match status" value="1"/>
</dbReference>
<reference evidence="4 5" key="1">
    <citation type="submission" date="2014-04" db="EMBL/GenBank/DDBJ databases">
        <title>Aquimarina sp. 22II-S11-z7 Genome Sequencing.</title>
        <authorList>
            <person name="Lai Q."/>
        </authorList>
    </citation>
    <scope>NUCLEOTIDE SEQUENCE [LARGE SCALE GENOMIC DNA]</scope>
    <source>
        <strain evidence="4 5">22II-S11-z7</strain>
    </source>
</reference>
<keyword evidence="1" id="KW-0645">Protease</keyword>
<feature type="domain" description="Peptidase M12A" evidence="3">
    <location>
        <begin position="94"/>
        <end position="283"/>
    </location>
</feature>
<dbReference type="PROSITE" id="PS51864">
    <property type="entry name" value="ASTACIN"/>
    <property type="match status" value="1"/>
</dbReference>
<keyword evidence="2" id="KW-0732">Signal</keyword>
<dbReference type="Proteomes" id="UP000023541">
    <property type="component" value="Unassembled WGS sequence"/>
</dbReference>
<dbReference type="InterPro" id="IPR034035">
    <property type="entry name" value="Astacin-like_dom"/>
</dbReference>
<protein>
    <recommendedName>
        <fullName evidence="3">Peptidase M12A domain-containing protein</fullName>
    </recommendedName>
</protein>
<feature type="binding site" evidence="1">
    <location>
        <position position="195"/>
    </location>
    <ligand>
        <name>Zn(2+)</name>
        <dbReference type="ChEBI" id="CHEBI:29105"/>
        <note>catalytic</note>
    </ligand>
</feature>
<proteinExistence type="predicted"/>
<feature type="binding site" evidence="1">
    <location>
        <position position="189"/>
    </location>
    <ligand>
        <name>Zn(2+)</name>
        <dbReference type="ChEBI" id="CHEBI:29105"/>
        <note>catalytic</note>
    </ligand>
</feature>
<evidence type="ECO:0000256" key="2">
    <source>
        <dbReference type="SAM" id="SignalP"/>
    </source>
</evidence>
<dbReference type="InterPro" id="IPR024079">
    <property type="entry name" value="MetalloPept_cat_dom_sf"/>
</dbReference>
<comment type="caution">
    <text evidence="4">The sequence shown here is derived from an EMBL/GenBank/DDBJ whole genome shotgun (WGS) entry which is preliminary data.</text>
</comment>
<feature type="binding site" evidence="1">
    <location>
        <position position="185"/>
    </location>
    <ligand>
        <name>Zn(2+)</name>
        <dbReference type="ChEBI" id="CHEBI:29105"/>
        <note>catalytic</note>
    </ligand>
</feature>
<dbReference type="PANTHER" id="PTHR10127">
    <property type="entry name" value="DISCOIDIN, CUB, EGF, LAMININ , AND ZINC METALLOPROTEASE DOMAIN CONTAINING"/>
    <property type="match status" value="1"/>
</dbReference>
<keyword evidence="1" id="KW-0862">Zinc</keyword>
<dbReference type="GO" id="GO:0004222">
    <property type="term" value="F:metalloendopeptidase activity"/>
    <property type="evidence" value="ECO:0007669"/>
    <property type="project" value="UniProtKB-UniRule"/>
</dbReference>
<evidence type="ECO:0000256" key="1">
    <source>
        <dbReference type="PROSITE-ProRule" id="PRU01211"/>
    </source>
</evidence>
<accession>A0A023BXY4</accession>
<evidence type="ECO:0000313" key="4">
    <source>
        <dbReference type="EMBL" id="EZH74814.1"/>
    </source>
</evidence>
<keyword evidence="5" id="KW-1185">Reference proteome</keyword>
<dbReference type="PANTHER" id="PTHR10127:SF850">
    <property type="entry name" value="METALLOENDOPEPTIDASE"/>
    <property type="match status" value="1"/>
</dbReference>